<dbReference type="AlphaFoldDB" id="A0A915JHN3"/>
<dbReference type="Proteomes" id="UP000887565">
    <property type="component" value="Unplaced"/>
</dbReference>
<proteinExistence type="predicted"/>
<keyword evidence="1" id="KW-1185">Reference proteome</keyword>
<sequence>MSFPVDQRTFGKFANIVHFAVRTRPPTVRIGTMEFRFIVAQFFQCRYAQFVHGQISLLLGPHLTRIDSMQRIAKARSLTRRQARKAAQIIAGSGLSKKLMKRQLNSSGVSTLSSCKNLTPLTEALLRSDFPLLLTSLELNARSIPTKNEPKSITWEKYGKR</sequence>
<name>A0A915JHN3_ROMCU</name>
<accession>A0A915JHN3</accession>
<evidence type="ECO:0000313" key="1">
    <source>
        <dbReference type="Proteomes" id="UP000887565"/>
    </source>
</evidence>
<evidence type="ECO:0000313" key="2">
    <source>
        <dbReference type="WBParaSite" id="nRc.2.0.1.t25623-RA"/>
    </source>
</evidence>
<reference evidence="2" key="1">
    <citation type="submission" date="2022-11" db="UniProtKB">
        <authorList>
            <consortium name="WormBaseParasite"/>
        </authorList>
    </citation>
    <scope>IDENTIFICATION</scope>
</reference>
<dbReference type="WBParaSite" id="nRc.2.0.1.t25623-RA">
    <property type="protein sequence ID" value="nRc.2.0.1.t25623-RA"/>
    <property type="gene ID" value="nRc.2.0.1.g25623"/>
</dbReference>
<organism evidence="1 2">
    <name type="scientific">Romanomermis culicivorax</name>
    <name type="common">Nematode worm</name>
    <dbReference type="NCBI Taxonomy" id="13658"/>
    <lineage>
        <taxon>Eukaryota</taxon>
        <taxon>Metazoa</taxon>
        <taxon>Ecdysozoa</taxon>
        <taxon>Nematoda</taxon>
        <taxon>Enoplea</taxon>
        <taxon>Dorylaimia</taxon>
        <taxon>Mermithida</taxon>
        <taxon>Mermithoidea</taxon>
        <taxon>Mermithidae</taxon>
        <taxon>Romanomermis</taxon>
    </lineage>
</organism>
<protein>
    <submittedName>
        <fullName evidence="2">Uncharacterized protein</fullName>
    </submittedName>
</protein>